<dbReference type="NCBIfam" id="TIGR02622">
    <property type="entry name" value="CDP_4_6_dhtase"/>
    <property type="match status" value="1"/>
</dbReference>
<dbReference type="SUPFAM" id="SSF51735">
    <property type="entry name" value="NAD(P)-binding Rossmann-fold domains"/>
    <property type="match status" value="1"/>
</dbReference>
<sequence>MVMAAAQGFWQGKRVLLTGHTGFKGAWLSLWLQRRGAVLTGVSLAPSTQPNLFELAKVEQGMTSTFCDIRDAQGLARIVREARPEVVLHLAAQALVRPGYQDPVGTYASNIMGTVHLLDALRGLDSARVAVMVTTDKVYRNHETVYPYREDDPLGGHDPYSASKAASEIVISSYRDAFLAAQGVAVASARAGNVIGGGDWSADRLIPDAVRAWQSGQVLDIRRPLAIRPWQHVLSSLAAYLTLAERLWTQPELASAYNFGPLTHEAATVREVVELARHAYGAGSVHYETASQGPHEAGLLSLEIAKARDVLGVSPKWGLTETVNRTMAWYRAHHDGGFARDLCEAEIAQYEE</sequence>
<dbReference type="Proteomes" id="UP000325161">
    <property type="component" value="Chromosome"/>
</dbReference>
<evidence type="ECO:0000313" key="3">
    <source>
        <dbReference type="Proteomes" id="UP000325161"/>
    </source>
</evidence>
<dbReference type="GO" id="GO:0047733">
    <property type="term" value="F:CDP-glucose 4,6-dehydratase activity"/>
    <property type="evidence" value="ECO:0007669"/>
    <property type="project" value="UniProtKB-EC"/>
</dbReference>
<keyword evidence="2" id="KW-0456">Lyase</keyword>
<accession>A0A5C0B039</accession>
<dbReference type="EMBL" id="CP043046">
    <property type="protein sequence ID" value="QEI07244.1"/>
    <property type="molecule type" value="Genomic_DNA"/>
</dbReference>
<proteinExistence type="predicted"/>
<dbReference type="Pfam" id="PF16363">
    <property type="entry name" value="GDP_Man_Dehyd"/>
    <property type="match status" value="1"/>
</dbReference>
<dbReference type="OrthoDB" id="9779041at2"/>
<dbReference type="EC" id="4.2.1.45" evidence="2"/>
<name>A0A5C0B039_9BURK</name>
<dbReference type="CDD" id="cd05252">
    <property type="entry name" value="CDP_GD_SDR_e"/>
    <property type="match status" value="1"/>
</dbReference>
<dbReference type="InterPro" id="IPR013445">
    <property type="entry name" value="CDP_4_6_deHydtase"/>
</dbReference>
<dbReference type="Gene3D" id="3.90.25.10">
    <property type="entry name" value="UDP-galactose 4-epimerase, domain 1"/>
    <property type="match status" value="1"/>
</dbReference>
<dbReference type="PANTHER" id="PTHR43000">
    <property type="entry name" value="DTDP-D-GLUCOSE 4,6-DEHYDRATASE-RELATED"/>
    <property type="match status" value="1"/>
</dbReference>
<evidence type="ECO:0000259" key="1">
    <source>
        <dbReference type="Pfam" id="PF16363"/>
    </source>
</evidence>
<dbReference type="InterPro" id="IPR016040">
    <property type="entry name" value="NAD(P)-bd_dom"/>
</dbReference>
<organism evidence="2 3">
    <name type="scientific">Pigmentiphaga aceris</name>
    <dbReference type="NCBI Taxonomy" id="1940612"/>
    <lineage>
        <taxon>Bacteria</taxon>
        <taxon>Pseudomonadati</taxon>
        <taxon>Pseudomonadota</taxon>
        <taxon>Betaproteobacteria</taxon>
        <taxon>Burkholderiales</taxon>
        <taxon>Alcaligenaceae</taxon>
        <taxon>Pigmentiphaga</taxon>
    </lineage>
</organism>
<protein>
    <submittedName>
        <fullName evidence="2">CDP-glucose 4,6-dehydratase</fullName>
        <ecNumber evidence="2">4.2.1.45</ecNumber>
    </submittedName>
</protein>
<evidence type="ECO:0000313" key="2">
    <source>
        <dbReference type="EMBL" id="QEI07244.1"/>
    </source>
</evidence>
<dbReference type="KEGG" id="pacr:FXN63_16385"/>
<gene>
    <name evidence="2" type="primary">rfbG</name>
    <name evidence="2" type="ORF">FXN63_16385</name>
</gene>
<keyword evidence="3" id="KW-1185">Reference proteome</keyword>
<dbReference type="InterPro" id="IPR036291">
    <property type="entry name" value="NAD(P)-bd_dom_sf"/>
</dbReference>
<feature type="domain" description="NAD(P)-binding" evidence="1">
    <location>
        <begin position="16"/>
        <end position="325"/>
    </location>
</feature>
<dbReference type="Gene3D" id="3.40.50.720">
    <property type="entry name" value="NAD(P)-binding Rossmann-like Domain"/>
    <property type="match status" value="1"/>
</dbReference>
<dbReference type="AlphaFoldDB" id="A0A5C0B039"/>
<reference evidence="2 3" key="1">
    <citation type="submission" date="2019-08" db="EMBL/GenBank/DDBJ databases">
        <title>Amphibian skin-associated Pigmentiphaga: genome sequence and occurrence across geography and hosts.</title>
        <authorList>
            <person name="Bletz M.C."/>
            <person name="Bunk B."/>
            <person name="Sproeer C."/>
            <person name="Biwer P."/>
            <person name="Reiter S."/>
            <person name="Rabemananjara F.C.E."/>
            <person name="Schulz S."/>
            <person name="Overmann J."/>
            <person name="Vences M."/>
        </authorList>
    </citation>
    <scope>NUCLEOTIDE SEQUENCE [LARGE SCALE GENOMIC DNA]</scope>
    <source>
        <strain evidence="2 3">Mada1488</strain>
    </source>
</reference>